<evidence type="ECO:0000313" key="2">
    <source>
        <dbReference type="EMBL" id="GJT06466.1"/>
    </source>
</evidence>
<dbReference type="EMBL" id="BQNB010012671">
    <property type="protein sequence ID" value="GJT06466.1"/>
    <property type="molecule type" value="Genomic_DNA"/>
</dbReference>
<feature type="compositionally biased region" description="Basic and acidic residues" evidence="1">
    <location>
        <begin position="75"/>
        <end position="85"/>
    </location>
</feature>
<reference evidence="2" key="1">
    <citation type="journal article" date="2022" name="Int. J. Mol. Sci.">
        <title>Draft Genome of Tanacetum Coccineum: Genomic Comparison of Closely Related Tanacetum-Family Plants.</title>
        <authorList>
            <person name="Yamashiro T."/>
            <person name="Shiraishi A."/>
            <person name="Nakayama K."/>
            <person name="Satake H."/>
        </authorList>
    </citation>
    <scope>NUCLEOTIDE SEQUENCE</scope>
</reference>
<gene>
    <name evidence="2" type="ORF">Tco_0840928</name>
</gene>
<name>A0ABQ5AZ95_9ASTR</name>
<accession>A0ABQ5AZ95</accession>
<evidence type="ECO:0000313" key="3">
    <source>
        <dbReference type="Proteomes" id="UP001151760"/>
    </source>
</evidence>
<keyword evidence="3" id="KW-1185">Reference proteome</keyword>
<feature type="region of interest" description="Disordered" evidence="1">
    <location>
        <begin position="75"/>
        <end position="111"/>
    </location>
</feature>
<protein>
    <submittedName>
        <fullName evidence="2">Uncharacterized protein</fullName>
    </submittedName>
</protein>
<feature type="compositionally biased region" description="Polar residues" evidence="1">
    <location>
        <begin position="41"/>
        <end position="55"/>
    </location>
</feature>
<proteinExistence type="predicted"/>
<feature type="region of interest" description="Disordered" evidence="1">
    <location>
        <begin position="35"/>
        <end position="55"/>
    </location>
</feature>
<organism evidence="2 3">
    <name type="scientific">Tanacetum coccineum</name>
    <dbReference type="NCBI Taxonomy" id="301880"/>
    <lineage>
        <taxon>Eukaryota</taxon>
        <taxon>Viridiplantae</taxon>
        <taxon>Streptophyta</taxon>
        <taxon>Embryophyta</taxon>
        <taxon>Tracheophyta</taxon>
        <taxon>Spermatophyta</taxon>
        <taxon>Magnoliopsida</taxon>
        <taxon>eudicotyledons</taxon>
        <taxon>Gunneridae</taxon>
        <taxon>Pentapetalae</taxon>
        <taxon>asterids</taxon>
        <taxon>campanulids</taxon>
        <taxon>Asterales</taxon>
        <taxon>Asteraceae</taxon>
        <taxon>Asteroideae</taxon>
        <taxon>Anthemideae</taxon>
        <taxon>Anthemidinae</taxon>
        <taxon>Tanacetum</taxon>
    </lineage>
</organism>
<dbReference type="Proteomes" id="UP001151760">
    <property type="component" value="Unassembled WGS sequence"/>
</dbReference>
<reference evidence="2" key="2">
    <citation type="submission" date="2022-01" db="EMBL/GenBank/DDBJ databases">
        <authorList>
            <person name="Yamashiro T."/>
            <person name="Shiraishi A."/>
            <person name="Satake H."/>
            <person name="Nakayama K."/>
        </authorList>
    </citation>
    <scope>NUCLEOTIDE SEQUENCE</scope>
</reference>
<comment type="caution">
    <text evidence="2">The sequence shown here is derived from an EMBL/GenBank/DDBJ whole genome shotgun (WGS) entry which is preliminary data.</text>
</comment>
<sequence>MEDSAPERGSVLRKSLTWMDTEVSSFAAKQQVAKQQAGNRYKTSGSSSFNTESEDASINLNVDVGDDEKYEVQELPRPMGRDKAKGLKKKGSRSSRSSSSMNDEAFAWLMT</sequence>
<evidence type="ECO:0000256" key="1">
    <source>
        <dbReference type="SAM" id="MobiDB-lite"/>
    </source>
</evidence>